<evidence type="ECO:0000256" key="1">
    <source>
        <dbReference type="ARBA" id="ARBA00009632"/>
    </source>
</evidence>
<dbReference type="InterPro" id="IPR026888">
    <property type="entry name" value="AcetylCoA_hyd_C"/>
</dbReference>
<feature type="domain" description="Acetyl-CoA hydrolase/transferase C-terminal" evidence="5">
    <location>
        <begin position="322"/>
        <end position="459"/>
    </location>
</feature>
<dbReference type="NCBIfam" id="TIGR03458">
    <property type="entry name" value="YgfH_subfam"/>
    <property type="match status" value="1"/>
</dbReference>
<dbReference type="Proteomes" id="UP000502196">
    <property type="component" value="Chromosome"/>
</dbReference>
<keyword evidence="6" id="KW-0808">Transferase</keyword>
<feature type="binding site" evidence="3">
    <location>
        <position position="374"/>
    </location>
    <ligand>
        <name>CoA</name>
        <dbReference type="ChEBI" id="CHEBI:57287"/>
    </ligand>
</feature>
<dbReference type="EMBL" id="LR792683">
    <property type="protein sequence ID" value="CAB3391115.1"/>
    <property type="molecule type" value="Genomic_DNA"/>
</dbReference>
<dbReference type="GO" id="GO:0006083">
    <property type="term" value="P:acetate metabolic process"/>
    <property type="evidence" value="ECO:0007669"/>
    <property type="project" value="InterPro"/>
</dbReference>
<dbReference type="PANTHER" id="PTHR43609:SF1">
    <property type="entry name" value="ACETYL-COA HYDROLASE"/>
    <property type="match status" value="1"/>
</dbReference>
<feature type="binding site" evidence="3">
    <location>
        <position position="398"/>
    </location>
    <ligand>
        <name>CoA</name>
        <dbReference type="ChEBI" id="CHEBI:57287"/>
    </ligand>
</feature>
<reference evidence="6 7" key="1">
    <citation type="submission" date="2020-04" db="EMBL/GenBank/DDBJ databases">
        <authorList>
            <person name="Hogendoorn C."/>
        </authorList>
    </citation>
    <scope>NUCLEOTIDE SEQUENCE [LARGE SCALE GENOMIC DNA]</scope>
    <source>
        <strain evidence="6">COOX1</strain>
    </source>
</reference>
<accession>A0A6F9E3P0</accession>
<dbReference type="SUPFAM" id="SSF100950">
    <property type="entry name" value="NagB/RpiA/CoA transferase-like"/>
    <property type="match status" value="2"/>
</dbReference>
<gene>
    <name evidence="6" type="primary">cat</name>
    <name evidence="6" type="ORF">COOX1_0751</name>
</gene>
<dbReference type="GO" id="GO:0006084">
    <property type="term" value="P:acetyl-CoA metabolic process"/>
    <property type="evidence" value="ECO:0007669"/>
    <property type="project" value="InterPro"/>
</dbReference>
<evidence type="ECO:0000259" key="5">
    <source>
        <dbReference type="Pfam" id="PF13336"/>
    </source>
</evidence>
<dbReference type="EC" id="2.8.3.-" evidence="6"/>
<dbReference type="InterPro" id="IPR038460">
    <property type="entry name" value="AcetylCoA_hyd_C_sf"/>
</dbReference>
<dbReference type="GO" id="GO:0003986">
    <property type="term" value="F:acetyl-CoA hydrolase activity"/>
    <property type="evidence" value="ECO:0007669"/>
    <property type="project" value="TreeGrafter"/>
</dbReference>
<dbReference type="Pfam" id="PF02550">
    <property type="entry name" value="AcetylCoA_hydro"/>
    <property type="match status" value="1"/>
</dbReference>
<dbReference type="AlphaFoldDB" id="A0A6F9E3P0"/>
<dbReference type="InterPro" id="IPR017821">
    <property type="entry name" value="Succinate_CoA_transferase"/>
</dbReference>
<sequence length="500" mass="54883">MLRERLVDRWMTAEEAASWIRPGMTVAVSGFARAGEARAVLGAWVALQDQLGEKGQIDLLTGASMSDPVDGELARRGLLHKRAPFQANSDLRAAINRGEVLFVDEHLSHMRESFEDGVWRRPDIAILDAVDVREEGIVPTTSVGNAALFAKLAEKVIIEWNQGQPPALIGMHDIYDPGPWGHREPIPLTRPEQRIGTPVIPVDWSKVVAVVKTDSPDRHAPMKSGDAQTEGIAGHLMEFFAHEVRKGRLPLPLPPLQAGIGAVANAVFQSFLDVPWSGLTVYSEVIQDSMFDLFDSGQLSFASASAIILSKEKAPQVMGELNRYRDRILLRPQDISNNPGIIRRLGVVAINTGLEVDIYGNVNSTHVLGSNIMNGVGGSGDFSRHARLSVFVARSAVKGGAISSIVPMVSHTDHTEHEVDVVVTEHGLADLRGLAPRERAPLIIEHCADPAYRDELREYYKEALKRGGHTPHVLERAFSFHQRFLEHGSMQVRSQSVGRC</sequence>
<dbReference type="InterPro" id="IPR003702">
    <property type="entry name" value="ActCoA_hydro_N"/>
</dbReference>
<protein>
    <submittedName>
        <fullName evidence="6">Succinyl-CoA:coenzyme A transferase</fullName>
        <ecNumber evidence="6">2.8.3.-</ecNumber>
    </submittedName>
</protein>
<proteinExistence type="inferred from homology"/>
<evidence type="ECO:0000313" key="7">
    <source>
        <dbReference type="Proteomes" id="UP000502196"/>
    </source>
</evidence>
<dbReference type="FunFam" id="3.40.1080.20:FF:000001">
    <property type="entry name" value="Acetyl-CoA hydrolase Ach1"/>
    <property type="match status" value="1"/>
</dbReference>
<evidence type="ECO:0000259" key="4">
    <source>
        <dbReference type="Pfam" id="PF02550"/>
    </source>
</evidence>
<organism evidence="6 7">
    <name type="scientific">Kyrpidia spormannii</name>
    <dbReference type="NCBI Taxonomy" id="2055160"/>
    <lineage>
        <taxon>Bacteria</taxon>
        <taxon>Bacillati</taxon>
        <taxon>Bacillota</taxon>
        <taxon>Bacilli</taxon>
        <taxon>Bacillales</taxon>
        <taxon>Alicyclobacillaceae</taxon>
        <taxon>Kyrpidia</taxon>
    </lineage>
</organism>
<evidence type="ECO:0000256" key="2">
    <source>
        <dbReference type="PIRSR" id="PIRSR617821-1"/>
    </source>
</evidence>
<comment type="similarity">
    <text evidence="1">Belongs to the acetyl-CoA hydrolase/transferase family.</text>
</comment>
<dbReference type="InterPro" id="IPR046433">
    <property type="entry name" value="ActCoA_hydro"/>
</dbReference>
<feature type="active site" description="5-glutamyl coenzyme A thioester intermediate" evidence="2">
    <location>
        <position position="284"/>
    </location>
</feature>
<feature type="binding site" evidence="3">
    <location>
        <position position="378"/>
    </location>
    <ligand>
        <name>CoA</name>
        <dbReference type="ChEBI" id="CHEBI:57287"/>
    </ligand>
</feature>
<name>A0A6F9E3P0_9BACL</name>
<evidence type="ECO:0000313" key="6">
    <source>
        <dbReference type="EMBL" id="CAB3391115.1"/>
    </source>
</evidence>
<evidence type="ECO:0000256" key="3">
    <source>
        <dbReference type="PIRSR" id="PIRSR617821-2"/>
    </source>
</evidence>
<dbReference type="Gene3D" id="3.40.1080.10">
    <property type="entry name" value="Glutaconate Coenzyme A-transferase"/>
    <property type="match status" value="1"/>
</dbReference>
<dbReference type="GO" id="GO:0008775">
    <property type="term" value="F:acetate CoA-transferase activity"/>
    <property type="evidence" value="ECO:0007669"/>
    <property type="project" value="InterPro"/>
</dbReference>
<dbReference type="Gene3D" id="3.40.1080.20">
    <property type="entry name" value="Acetyl-CoA hydrolase/transferase C-terminal domain"/>
    <property type="match status" value="1"/>
</dbReference>
<dbReference type="Pfam" id="PF13336">
    <property type="entry name" value="AcetylCoA_hyd_C"/>
    <property type="match status" value="1"/>
</dbReference>
<feature type="binding site" evidence="3">
    <location>
        <begin position="259"/>
        <end position="263"/>
    </location>
    <ligand>
        <name>CoA</name>
        <dbReference type="ChEBI" id="CHEBI:57287"/>
    </ligand>
</feature>
<dbReference type="PANTHER" id="PTHR43609">
    <property type="entry name" value="ACETYL-COA HYDROLASE"/>
    <property type="match status" value="1"/>
</dbReference>
<feature type="domain" description="Acetyl-CoA hydrolase/transferase N-terminal" evidence="4">
    <location>
        <begin position="11"/>
        <end position="211"/>
    </location>
</feature>
<dbReference type="InterPro" id="IPR037171">
    <property type="entry name" value="NagB/RpiA_transferase-like"/>
</dbReference>